<evidence type="ECO:0000313" key="2">
    <source>
        <dbReference type="EMBL" id="SFK49130.1"/>
    </source>
</evidence>
<proteinExistence type="predicted"/>
<dbReference type="OrthoDB" id="9997347at2"/>
<keyword evidence="1" id="KW-0472">Membrane</keyword>
<name>A0A1I3ZYW4_HALDA</name>
<dbReference type="RefSeq" id="WP_075038122.1">
    <property type="nucleotide sequence ID" value="NZ_FOSB01000015.1"/>
</dbReference>
<evidence type="ECO:0000313" key="3">
    <source>
        <dbReference type="Proteomes" id="UP000183557"/>
    </source>
</evidence>
<dbReference type="Proteomes" id="UP000183557">
    <property type="component" value="Unassembled WGS sequence"/>
</dbReference>
<protein>
    <submittedName>
        <fullName evidence="2">Uncharacterized protein</fullName>
    </submittedName>
</protein>
<reference evidence="3" key="1">
    <citation type="submission" date="2016-10" db="EMBL/GenBank/DDBJ databases">
        <authorList>
            <person name="Varghese N."/>
            <person name="Submissions S."/>
        </authorList>
    </citation>
    <scope>NUCLEOTIDE SEQUENCE [LARGE SCALE GENOMIC DNA]</scope>
    <source>
        <strain evidence="3">CGMCC 1.3704</strain>
    </source>
</reference>
<accession>A0A1I3ZYW4</accession>
<keyword evidence="3" id="KW-1185">Reference proteome</keyword>
<gene>
    <name evidence="2" type="ORF">SAMN04487936_11554</name>
</gene>
<evidence type="ECO:0000256" key="1">
    <source>
        <dbReference type="SAM" id="Phobius"/>
    </source>
</evidence>
<feature type="transmembrane region" description="Helical" evidence="1">
    <location>
        <begin position="20"/>
        <end position="37"/>
    </location>
</feature>
<dbReference type="AlphaFoldDB" id="A0A1I3ZYW4"/>
<sequence length="61" mass="7127">MSNETQYVDARHRYHRENTAGSLMFFESLFVALMIGFRFHSWKVGLLVYLSFVGSPRLLLS</sequence>
<keyword evidence="1" id="KW-0812">Transmembrane</keyword>
<keyword evidence="1" id="KW-1133">Transmembrane helix</keyword>
<organism evidence="2 3">
    <name type="scientific">Halobacillus dabanensis</name>
    <dbReference type="NCBI Taxonomy" id="240302"/>
    <lineage>
        <taxon>Bacteria</taxon>
        <taxon>Bacillati</taxon>
        <taxon>Bacillota</taxon>
        <taxon>Bacilli</taxon>
        <taxon>Bacillales</taxon>
        <taxon>Bacillaceae</taxon>
        <taxon>Halobacillus</taxon>
    </lineage>
</organism>
<dbReference type="EMBL" id="FOSB01000015">
    <property type="protein sequence ID" value="SFK49130.1"/>
    <property type="molecule type" value="Genomic_DNA"/>
</dbReference>